<dbReference type="PROSITE" id="PS00626">
    <property type="entry name" value="RCC1_2"/>
    <property type="match status" value="1"/>
</dbReference>
<protein>
    <submittedName>
        <fullName evidence="2">Uncharacterized protein</fullName>
    </submittedName>
</protein>
<dbReference type="InterPro" id="IPR009091">
    <property type="entry name" value="RCC1/BLIP-II"/>
</dbReference>
<dbReference type="InterPro" id="IPR053245">
    <property type="entry name" value="MitoProcess-Associated"/>
</dbReference>
<gene>
    <name evidence="2" type="ORF">MYAM1_003284</name>
</gene>
<feature type="repeat" description="RCC1" evidence="1">
    <location>
        <begin position="293"/>
        <end position="352"/>
    </location>
</feature>
<dbReference type="Gene3D" id="2.130.10.30">
    <property type="entry name" value="Regulator of chromosome condensation 1/beta-lactamase-inhibitor protein II"/>
    <property type="match status" value="2"/>
</dbReference>
<dbReference type="PANTHER" id="PTHR47563">
    <property type="entry name" value="PROTEIN FMP25, MITOCHONDRIAL"/>
    <property type="match status" value="1"/>
</dbReference>
<reference evidence="2 3" key="1">
    <citation type="submission" date="2023-03" db="EMBL/GenBank/DDBJ databases">
        <title>Mating type loci evolution in Malassezia.</title>
        <authorList>
            <person name="Coelho M.A."/>
        </authorList>
    </citation>
    <scope>NUCLEOTIDE SEQUENCE [LARGE SCALE GENOMIC DNA]</scope>
    <source>
        <strain evidence="2 3">CBS 9725</strain>
    </source>
</reference>
<dbReference type="Proteomes" id="UP001219567">
    <property type="component" value="Chromosome 5"/>
</dbReference>
<dbReference type="PANTHER" id="PTHR47563:SF1">
    <property type="entry name" value="PROTEIN FMP25, MITOCHONDRIAL"/>
    <property type="match status" value="1"/>
</dbReference>
<organism evidence="2 3">
    <name type="scientific">Malassezia yamatoensis</name>
    <dbReference type="NCBI Taxonomy" id="253288"/>
    <lineage>
        <taxon>Eukaryota</taxon>
        <taxon>Fungi</taxon>
        <taxon>Dikarya</taxon>
        <taxon>Basidiomycota</taxon>
        <taxon>Ustilaginomycotina</taxon>
        <taxon>Malasseziomycetes</taxon>
        <taxon>Malasseziales</taxon>
        <taxon>Malasseziaceae</taxon>
        <taxon>Malassezia</taxon>
    </lineage>
</organism>
<accession>A0AAJ5YUA6</accession>
<dbReference type="Pfam" id="PF00415">
    <property type="entry name" value="RCC1"/>
    <property type="match status" value="1"/>
</dbReference>
<evidence type="ECO:0000313" key="2">
    <source>
        <dbReference type="EMBL" id="WFD00535.1"/>
    </source>
</evidence>
<proteinExistence type="predicted"/>
<dbReference type="GO" id="GO:0005743">
    <property type="term" value="C:mitochondrial inner membrane"/>
    <property type="evidence" value="ECO:0007669"/>
    <property type="project" value="TreeGrafter"/>
</dbReference>
<name>A0AAJ5YUA6_9BASI</name>
<dbReference type="SUPFAM" id="SSF50985">
    <property type="entry name" value="RCC1/BLIP-II"/>
    <property type="match status" value="1"/>
</dbReference>
<dbReference type="AlphaFoldDB" id="A0AAJ5YUA6"/>
<evidence type="ECO:0000256" key="1">
    <source>
        <dbReference type="PROSITE-ProRule" id="PRU00235"/>
    </source>
</evidence>
<evidence type="ECO:0000313" key="3">
    <source>
        <dbReference type="Proteomes" id="UP001219567"/>
    </source>
</evidence>
<sequence>MPSTQRTFPMCSVVAWGSNANKVVAPQSSKSSIKTPTSIPAFDGVALRDLQLGKTYGAAVDADGDVLQWGTGFMDDQNPNSPIVPLKTLVGKDIVQLQLSGAKIFALARNGSIYVIASHRKNQSITAKSWRDTWLSSSPAIDHIVLTSALDNKPSKQKFVSISAGEHHLLALSQQGMVWSLPVDEYANEYGQLGYTTTTLNAVCVSEPNQLIPIASRLEPRIISRKKLANSDVHRNDLPLVNVSTELPSDTSLLGSNEIRFATELRPVPALRDIPMAQIATGLQHSAAKSKAGRVVTWGRNTHGQLALGETVFGDTIAVPTEVRWPTTIVGPNAECTDLIAGGNNTMFVVRSTQAPTAKQDKDQPTLTGAPKPRIDLLAAGSGSCGSLGNALRPQVCSSPVRVKNVSGLMEYNESQRALAPIPFRSVSVGSRGECALVMDSSPIGNEIHRDVWVWGNNENYQLGNGKHTNLAAPALLTLASKESQADALLCRTPPQNRVLLVERAKVQGASYAIDGRGTRRKYTIAQHIVANADAMAIYGRIQV</sequence>
<keyword evidence="3" id="KW-1185">Reference proteome</keyword>
<dbReference type="EMBL" id="CP119947">
    <property type="protein sequence ID" value="WFD00535.1"/>
    <property type="molecule type" value="Genomic_DNA"/>
</dbReference>
<dbReference type="GO" id="GO:0034551">
    <property type="term" value="P:mitochondrial respiratory chain complex III assembly"/>
    <property type="evidence" value="ECO:0007669"/>
    <property type="project" value="TreeGrafter"/>
</dbReference>
<dbReference type="Pfam" id="PF13540">
    <property type="entry name" value="RCC1_2"/>
    <property type="match status" value="1"/>
</dbReference>
<dbReference type="PROSITE" id="PS50012">
    <property type="entry name" value="RCC1_3"/>
    <property type="match status" value="1"/>
</dbReference>
<dbReference type="InterPro" id="IPR000408">
    <property type="entry name" value="Reg_chr_condens"/>
</dbReference>